<gene>
    <name evidence="3" type="ORF">SAMN05216516_101658</name>
</gene>
<dbReference type="AlphaFoldDB" id="A0A1I4VB17"/>
<dbReference type="EMBL" id="FOVC01000001">
    <property type="protein sequence ID" value="SFM98382.1"/>
    <property type="molecule type" value="Genomic_DNA"/>
</dbReference>
<accession>A0A1I4VB17</accession>
<dbReference type="Pfam" id="PF01337">
    <property type="entry name" value="Barstar"/>
    <property type="match status" value="1"/>
</dbReference>
<evidence type="ECO:0000313" key="4">
    <source>
        <dbReference type="Proteomes" id="UP000242222"/>
    </source>
</evidence>
<dbReference type="Gene3D" id="3.30.370.10">
    <property type="entry name" value="Barstar-like"/>
    <property type="match status" value="1"/>
</dbReference>
<organism evidence="3 4">
    <name type="scientific">Izhakiella capsodis</name>
    <dbReference type="NCBI Taxonomy" id="1367852"/>
    <lineage>
        <taxon>Bacteria</taxon>
        <taxon>Pseudomonadati</taxon>
        <taxon>Pseudomonadota</taxon>
        <taxon>Gammaproteobacteria</taxon>
        <taxon>Enterobacterales</taxon>
        <taxon>Erwiniaceae</taxon>
        <taxon>Izhakiella</taxon>
    </lineage>
</organism>
<evidence type="ECO:0000313" key="3">
    <source>
        <dbReference type="EMBL" id="SFM98382.1"/>
    </source>
</evidence>
<keyword evidence="4" id="KW-1185">Reference proteome</keyword>
<reference evidence="4" key="1">
    <citation type="submission" date="2016-10" db="EMBL/GenBank/DDBJ databases">
        <authorList>
            <person name="Varghese N."/>
            <person name="Submissions S."/>
        </authorList>
    </citation>
    <scope>NUCLEOTIDE SEQUENCE [LARGE SCALE GENOMIC DNA]</scope>
    <source>
        <strain evidence="4">N6PO6</strain>
    </source>
</reference>
<dbReference type="InterPro" id="IPR035905">
    <property type="entry name" value="Barstar-like_sf"/>
</dbReference>
<dbReference type="RefSeq" id="WP_230479493.1">
    <property type="nucleotide sequence ID" value="NZ_FOVC01000001.1"/>
</dbReference>
<name>A0A1I4VB17_9GAMM</name>
<protein>
    <submittedName>
        <fullName evidence="3">Ribonuclease inhibitor</fullName>
    </submittedName>
</protein>
<dbReference type="STRING" id="1367852.SAMN05216516_101658"/>
<sequence>MIQQLNLDFRHIADMPEFYRQFAALLDLDDGFGANLDALWDTITSEITLPLHLSLQHWQQHADPQQFNDLIILLKDAEKETAGAFRLSLV</sequence>
<evidence type="ECO:0000256" key="1">
    <source>
        <dbReference type="ARBA" id="ARBA00006845"/>
    </source>
</evidence>
<evidence type="ECO:0000259" key="2">
    <source>
        <dbReference type="Pfam" id="PF01337"/>
    </source>
</evidence>
<dbReference type="SUPFAM" id="SSF52038">
    <property type="entry name" value="Barstar-related"/>
    <property type="match status" value="1"/>
</dbReference>
<proteinExistence type="inferred from homology"/>
<dbReference type="Proteomes" id="UP000242222">
    <property type="component" value="Unassembled WGS sequence"/>
</dbReference>
<dbReference type="InterPro" id="IPR000468">
    <property type="entry name" value="Barstar"/>
</dbReference>
<comment type="similarity">
    <text evidence="1">Belongs to the barstar family.</text>
</comment>
<feature type="domain" description="Barstar (barnase inhibitor)" evidence="2">
    <location>
        <begin position="3"/>
        <end position="82"/>
    </location>
</feature>